<dbReference type="Gene3D" id="3.30.1330.20">
    <property type="entry name" value="Tubulin/FtsZ, C-terminal domain"/>
    <property type="match status" value="1"/>
</dbReference>
<keyword evidence="1" id="KW-0547">Nucleotide-binding</keyword>
<evidence type="ECO:0000313" key="5">
    <source>
        <dbReference type="Proteomes" id="UP000306758"/>
    </source>
</evidence>
<dbReference type="InterPro" id="IPR037103">
    <property type="entry name" value="Tubulin/FtsZ-like_C"/>
</dbReference>
<dbReference type="SUPFAM" id="SSF55307">
    <property type="entry name" value="Tubulin C-terminal domain-like"/>
    <property type="match status" value="1"/>
</dbReference>
<keyword evidence="2" id="KW-0342">GTP-binding</keyword>
<proteinExistence type="predicted"/>
<organism evidence="4 5">
    <name type="scientific">Rodentibacter pneumotropicus</name>
    <dbReference type="NCBI Taxonomy" id="758"/>
    <lineage>
        <taxon>Bacteria</taxon>
        <taxon>Pseudomonadati</taxon>
        <taxon>Pseudomonadota</taxon>
        <taxon>Gammaproteobacteria</taxon>
        <taxon>Pasteurellales</taxon>
        <taxon>Pasteurellaceae</taxon>
        <taxon>Rodentibacter</taxon>
    </lineage>
</organism>
<evidence type="ECO:0000256" key="2">
    <source>
        <dbReference type="ARBA" id="ARBA00023134"/>
    </source>
</evidence>
<name>A0A4S2Q351_9PAST</name>
<dbReference type="EMBL" id="QXNI01000014">
    <property type="protein sequence ID" value="THA10514.1"/>
    <property type="molecule type" value="Genomic_DNA"/>
</dbReference>
<accession>A0A4S2Q351</accession>
<gene>
    <name evidence="4" type="ORF">D3M78_03175</name>
</gene>
<dbReference type="InterPro" id="IPR008280">
    <property type="entry name" value="Tub_FtsZ_C"/>
</dbReference>
<dbReference type="Proteomes" id="UP000306758">
    <property type="component" value="Unassembled WGS sequence"/>
</dbReference>
<dbReference type="GO" id="GO:0005525">
    <property type="term" value="F:GTP binding"/>
    <property type="evidence" value="ECO:0007669"/>
    <property type="project" value="UniProtKB-KW"/>
</dbReference>
<dbReference type="RefSeq" id="WP_136123175.1">
    <property type="nucleotide sequence ID" value="NZ_QXNI01000014.1"/>
</dbReference>
<evidence type="ECO:0000259" key="3">
    <source>
        <dbReference type="Pfam" id="PF12327"/>
    </source>
</evidence>
<sequence length="119" mass="13113">MIDLRHVLSITPLTLSADILPEFDITVIASSYQAGDDKSSRAEMAAKEVMNNLMEQSPYIKQAKSCLMNIKAGVDMTFEEFTEISRILWQEIGEDTTVVVGTSLDMDLQGILVSTAVII</sequence>
<evidence type="ECO:0000256" key="1">
    <source>
        <dbReference type="ARBA" id="ARBA00022741"/>
    </source>
</evidence>
<reference evidence="4 5" key="1">
    <citation type="journal article" date="2019" name="Vet. Microbiol.">
        <title>Development of multi locus sequence typing (MLST) of Rodentibacter pneumotropicus.</title>
        <authorList>
            <person name="Adhikary S."/>
            <person name="Bisgaard M."/>
            <person name="Boot R."/>
            <person name="Benga L."/>
            <person name="Nicklas W."/>
            <person name="Christensen H."/>
        </authorList>
    </citation>
    <scope>NUCLEOTIDE SEQUENCE [LARGE SCALE GENOMIC DNA]</scope>
    <source>
        <strain evidence="4 5">Ac84</strain>
    </source>
</reference>
<evidence type="ECO:0000313" key="4">
    <source>
        <dbReference type="EMBL" id="THA10514.1"/>
    </source>
</evidence>
<protein>
    <recommendedName>
        <fullName evidence="3">Cell division protein FtsZ C-terminal domain-containing protein</fullName>
    </recommendedName>
</protein>
<dbReference type="AlphaFoldDB" id="A0A4S2Q351"/>
<feature type="domain" description="Cell division protein FtsZ C-terminal" evidence="3">
    <location>
        <begin position="38"/>
        <end position="118"/>
    </location>
</feature>
<comment type="caution">
    <text evidence="4">The sequence shown here is derived from an EMBL/GenBank/DDBJ whole genome shotgun (WGS) entry which is preliminary data.</text>
</comment>
<dbReference type="InterPro" id="IPR024757">
    <property type="entry name" value="FtsZ_C"/>
</dbReference>
<dbReference type="Pfam" id="PF12327">
    <property type="entry name" value="FtsZ_C"/>
    <property type="match status" value="1"/>
</dbReference>